<dbReference type="Proteomes" id="UP000636010">
    <property type="component" value="Unassembled WGS sequence"/>
</dbReference>
<organism evidence="1 2">
    <name type="scientific">Marivirga lumbricoides</name>
    <dbReference type="NCBI Taxonomy" id="1046115"/>
    <lineage>
        <taxon>Bacteria</taxon>
        <taxon>Pseudomonadati</taxon>
        <taxon>Bacteroidota</taxon>
        <taxon>Cytophagia</taxon>
        <taxon>Cytophagales</taxon>
        <taxon>Marivirgaceae</taxon>
        <taxon>Marivirga</taxon>
    </lineage>
</organism>
<dbReference type="RefSeq" id="WP_188460504.1">
    <property type="nucleotide sequence ID" value="NZ_BAABHU010000002.1"/>
</dbReference>
<gene>
    <name evidence="1" type="ORF">GCM10011506_07840</name>
</gene>
<protein>
    <submittedName>
        <fullName evidence="1">Uncharacterized protein</fullName>
    </submittedName>
</protein>
<reference evidence="2" key="1">
    <citation type="journal article" date="2019" name="Int. J. Syst. Evol. Microbiol.">
        <title>The Global Catalogue of Microorganisms (GCM) 10K type strain sequencing project: providing services to taxonomists for standard genome sequencing and annotation.</title>
        <authorList>
            <consortium name="The Broad Institute Genomics Platform"/>
            <consortium name="The Broad Institute Genome Sequencing Center for Infectious Disease"/>
            <person name="Wu L."/>
            <person name="Ma J."/>
        </authorList>
    </citation>
    <scope>NUCLEOTIDE SEQUENCE [LARGE SCALE GENOMIC DNA]</scope>
    <source>
        <strain evidence="2">CGMCC 1.10832</strain>
    </source>
</reference>
<proteinExistence type="predicted"/>
<accession>A0ABQ1LIA2</accession>
<sequence>MKNLILLILVIATSACNKKVSSQNKSSSSNYQAVAYEALGITPVAFQENETNEYVLATFQEEGTVPGPQPLKYVVIKIADNSIVKKESIPQGSVKWTSDYQVEIIAPPGMIKNNNETIADYTYLFNVKTGVKVRKTKATY</sequence>
<evidence type="ECO:0000313" key="1">
    <source>
        <dbReference type="EMBL" id="GGC24959.1"/>
    </source>
</evidence>
<dbReference type="EMBL" id="BMEC01000002">
    <property type="protein sequence ID" value="GGC24959.1"/>
    <property type="molecule type" value="Genomic_DNA"/>
</dbReference>
<name>A0ABQ1LIA2_9BACT</name>
<dbReference type="PROSITE" id="PS51257">
    <property type="entry name" value="PROKAR_LIPOPROTEIN"/>
    <property type="match status" value="1"/>
</dbReference>
<keyword evidence="2" id="KW-1185">Reference proteome</keyword>
<evidence type="ECO:0000313" key="2">
    <source>
        <dbReference type="Proteomes" id="UP000636010"/>
    </source>
</evidence>
<comment type="caution">
    <text evidence="1">The sequence shown here is derived from an EMBL/GenBank/DDBJ whole genome shotgun (WGS) entry which is preliminary data.</text>
</comment>